<reference evidence="1" key="1">
    <citation type="submission" date="2018-05" db="EMBL/GenBank/DDBJ databases">
        <authorList>
            <person name="Lanie J.A."/>
            <person name="Ng W.-L."/>
            <person name="Kazmierczak K.M."/>
            <person name="Andrzejewski T.M."/>
            <person name="Davidsen T.M."/>
            <person name="Wayne K.J."/>
            <person name="Tettelin H."/>
            <person name="Glass J.I."/>
            <person name="Rusch D."/>
            <person name="Podicherti R."/>
            <person name="Tsui H.-C.T."/>
            <person name="Winkler M.E."/>
        </authorList>
    </citation>
    <scope>NUCLEOTIDE SEQUENCE</scope>
</reference>
<dbReference type="Pfam" id="PF03747">
    <property type="entry name" value="ADP_ribosyl_GH"/>
    <property type="match status" value="1"/>
</dbReference>
<gene>
    <name evidence="1" type="ORF">METZ01_LOCUS427502</name>
</gene>
<protein>
    <submittedName>
        <fullName evidence="1">Uncharacterized protein</fullName>
    </submittedName>
</protein>
<evidence type="ECO:0000313" key="1">
    <source>
        <dbReference type="EMBL" id="SVD74648.1"/>
    </source>
</evidence>
<dbReference type="Gene3D" id="1.10.4080.10">
    <property type="entry name" value="ADP-ribosylation/Crystallin J1"/>
    <property type="match status" value="1"/>
</dbReference>
<name>A0A382XWI5_9ZZZZ</name>
<sequence>MTIAVADSLMNGRDYVETLQMWAQKYPGAGYGGWFNKWIYEDFPEPYNSFGNGSAMRSSRVGWLFDDEDAVLKEAEESAEITHNHPEVIKGVQTVALGVLMGRKGCSKKEIREKLETGFGYDLSQKLEQIRPNYRFDVTCQGSVPQATIAFL</sequence>
<dbReference type="InterPro" id="IPR005502">
    <property type="entry name" value="Ribosyl_crysJ1"/>
</dbReference>
<dbReference type="AlphaFoldDB" id="A0A382XWI5"/>
<dbReference type="SUPFAM" id="SSF101478">
    <property type="entry name" value="ADP-ribosylglycohydrolase"/>
    <property type="match status" value="1"/>
</dbReference>
<proteinExistence type="predicted"/>
<dbReference type="InterPro" id="IPR036705">
    <property type="entry name" value="Ribosyl_crysJ1_sf"/>
</dbReference>
<dbReference type="EMBL" id="UINC01170548">
    <property type="protein sequence ID" value="SVD74648.1"/>
    <property type="molecule type" value="Genomic_DNA"/>
</dbReference>
<organism evidence="1">
    <name type="scientific">marine metagenome</name>
    <dbReference type="NCBI Taxonomy" id="408172"/>
    <lineage>
        <taxon>unclassified sequences</taxon>
        <taxon>metagenomes</taxon>
        <taxon>ecological metagenomes</taxon>
    </lineage>
</organism>
<accession>A0A382XWI5</accession>